<reference evidence="2 3" key="1">
    <citation type="submission" date="2018-12" db="EMBL/GenBank/DDBJ databases">
        <title>The complete genome of the methanogenic archaea of the candidate phylum Verstraetearchaeota, obtained from the metagenome of underground thermal water.</title>
        <authorList>
            <person name="Kadnikov V.V."/>
            <person name="Mardanov A.V."/>
            <person name="Beletsky A.V."/>
            <person name="Karnachuk O.V."/>
            <person name="Ravin N.V."/>
        </authorList>
    </citation>
    <scope>NUCLEOTIDE SEQUENCE [LARGE SCALE GENOMIC DNA]</scope>
    <source>
        <strain evidence="2">Ch88</strain>
    </source>
</reference>
<evidence type="ECO:0000259" key="1">
    <source>
        <dbReference type="Pfam" id="PF02830"/>
    </source>
</evidence>
<dbReference type="EMBL" id="RXGA01000001">
    <property type="protein sequence ID" value="RWX74290.1"/>
    <property type="molecule type" value="Genomic_DNA"/>
</dbReference>
<dbReference type="Proteomes" id="UP000288215">
    <property type="component" value="Unassembled WGS sequence"/>
</dbReference>
<dbReference type="AlphaFoldDB" id="A0A444L9V8"/>
<dbReference type="InterPro" id="IPR024096">
    <property type="entry name" value="NO_sig/Golgi_transp_ligand-bd"/>
</dbReference>
<dbReference type="Pfam" id="PF02830">
    <property type="entry name" value="V4R"/>
    <property type="match status" value="1"/>
</dbReference>
<dbReference type="SUPFAM" id="SSF111126">
    <property type="entry name" value="Ligand-binding domain in the NO signalling and Golgi transport"/>
    <property type="match status" value="1"/>
</dbReference>
<gene>
    <name evidence="2" type="ORF">Metus_0315</name>
</gene>
<dbReference type="Gene3D" id="3.30.1380.20">
    <property type="entry name" value="Trafficking protein particle complex subunit 3"/>
    <property type="match status" value="1"/>
</dbReference>
<feature type="domain" description="4-vinyl reductase 4VR" evidence="1">
    <location>
        <begin position="230"/>
        <end position="264"/>
    </location>
</feature>
<sequence length="264" mass="30115">MMPVHINDIYYEPEKQFCGLYIAAKITMPDFDPTLELLRILNENKICFLSISSHRSEDTVHNFITLDLTDAPELKEEMIKNIKEKFGSRLVYLECADSGVPGLIYNVNGYPVILNISGRPMQVAAMTTSGWKNLVMGMIRRYKGDAMLMLWNMGNDFGEAHGKTLLEMKGLSDRHRIKIGLAVLQALGWGKFELAECDEFGKVVVIRATENFEELITWELLDYENRFLLGFFVGLVSKVFDKACRGTEVKCMKLGDPYCEFVIR</sequence>
<accession>A0A444L9V8</accession>
<evidence type="ECO:0000313" key="3">
    <source>
        <dbReference type="Proteomes" id="UP000288215"/>
    </source>
</evidence>
<comment type="caution">
    <text evidence="2">The sequence shown here is derived from an EMBL/GenBank/DDBJ whole genome shotgun (WGS) entry which is preliminary data.</text>
</comment>
<dbReference type="InterPro" id="IPR004096">
    <property type="entry name" value="V4R"/>
</dbReference>
<protein>
    <recommendedName>
        <fullName evidence="1">4-vinyl reductase 4VR domain-containing protein</fullName>
    </recommendedName>
</protein>
<proteinExistence type="predicted"/>
<evidence type="ECO:0000313" key="2">
    <source>
        <dbReference type="EMBL" id="RWX74290.1"/>
    </source>
</evidence>
<organism evidence="2 3">
    <name type="scientific">Methanosuratincola subterraneus</name>
    <dbReference type="NCBI Taxonomy" id="2593994"/>
    <lineage>
        <taxon>Archaea</taxon>
        <taxon>Thermoproteota</taxon>
        <taxon>Methanosuratincolia</taxon>
        <taxon>Candidatus Methanomethylicales</taxon>
        <taxon>Candidatus Methanomethylicaceae</taxon>
        <taxon>Candidatus Methanosuratincola (ex Vanwonterghem et al. 2016)</taxon>
    </lineage>
</organism>
<name>A0A444L9V8_METS7</name>